<comment type="caution">
    <text evidence="1">The sequence shown here is derived from an EMBL/GenBank/DDBJ whole genome shotgun (WGS) entry which is preliminary data.</text>
</comment>
<dbReference type="InterPro" id="IPR006357">
    <property type="entry name" value="HAD-SF_hydro_IIA"/>
</dbReference>
<evidence type="ECO:0000313" key="1">
    <source>
        <dbReference type="EMBL" id="TKI70799.1"/>
    </source>
</evidence>
<dbReference type="InterPro" id="IPR023214">
    <property type="entry name" value="HAD_sf"/>
</dbReference>
<dbReference type="EMBL" id="SZPU01000019">
    <property type="protein sequence ID" value="TKI70799.1"/>
    <property type="molecule type" value="Genomic_DNA"/>
</dbReference>
<dbReference type="SUPFAM" id="SSF56784">
    <property type="entry name" value="HAD-like"/>
    <property type="match status" value="1"/>
</dbReference>
<dbReference type="GO" id="GO:0016791">
    <property type="term" value="F:phosphatase activity"/>
    <property type="evidence" value="ECO:0007669"/>
    <property type="project" value="TreeGrafter"/>
</dbReference>
<dbReference type="Pfam" id="PF13344">
    <property type="entry name" value="Hydrolase_6"/>
    <property type="match status" value="1"/>
</dbReference>
<dbReference type="AlphaFoldDB" id="A0A4U2Z950"/>
<organism evidence="1 2">
    <name type="scientific">Lysinibacillus mangiferihumi</name>
    <dbReference type="NCBI Taxonomy" id="1130819"/>
    <lineage>
        <taxon>Bacteria</taxon>
        <taxon>Bacillati</taxon>
        <taxon>Bacillota</taxon>
        <taxon>Bacilli</taxon>
        <taxon>Bacillales</taxon>
        <taxon>Bacillaceae</taxon>
        <taxon>Lysinibacillus</taxon>
    </lineage>
</organism>
<keyword evidence="2" id="KW-1185">Reference proteome</keyword>
<reference evidence="1 2" key="1">
    <citation type="submission" date="2019-04" db="EMBL/GenBank/DDBJ databases">
        <title>Lysinibacillus genome sequencing.</title>
        <authorList>
            <person name="Dunlap C."/>
        </authorList>
    </citation>
    <scope>NUCLEOTIDE SEQUENCE [LARGE SCALE GENOMIC DNA]</scope>
    <source>
        <strain evidence="1 2">CCTCC AB 2010389</strain>
    </source>
</reference>
<dbReference type="Proteomes" id="UP000308744">
    <property type="component" value="Unassembled WGS sequence"/>
</dbReference>
<accession>A0A4U2Z950</accession>
<dbReference type="Pfam" id="PF13242">
    <property type="entry name" value="Hydrolase_like"/>
    <property type="match status" value="1"/>
</dbReference>
<dbReference type="NCBIfam" id="TIGR01460">
    <property type="entry name" value="HAD-SF-IIA"/>
    <property type="match status" value="1"/>
</dbReference>
<dbReference type="InterPro" id="IPR036412">
    <property type="entry name" value="HAD-like_sf"/>
</dbReference>
<gene>
    <name evidence="1" type="ORF">FC756_06810</name>
</gene>
<dbReference type="PANTHER" id="PTHR19288">
    <property type="entry name" value="4-NITROPHENYLPHOSPHATASE-RELATED"/>
    <property type="match status" value="1"/>
</dbReference>
<protein>
    <submittedName>
        <fullName evidence="1">HAD-IIA family hydrolase</fullName>
    </submittedName>
</protein>
<proteinExistence type="predicted"/>
<evidence type="ECO:0000313" key="2">
    <source>
        <dbReference type="Proteomes" id="UP000308744"/>
    </source>
</evidence>
<sequence length="265" mass="29520">MKTIPTYEAYCFDLDGTIYVGDKILPGVINTITQLQQLRKHICFISNSPTQTRQDVVEKLRKFNIHITAEQVITSAYLTAQYVLEHLSTSISYIVGEAAIDKEFQDKQLQTTTEPLHATHVIIGLDRQITFDKLNNAMIAVRNGAQIIVTNPDQACPGPSGFQVDTMAIAKAVEVASDSTIDFIVGKPSLYFAEHIVRMIDVKREKFLIIGDRIETDITLGNLAGIDTCFVLTGASTLEQLKGISYKPKFIIKTMHELYTALTSY</sequence>
<dbReference type="Gene3D" id="3.40.50.1000">
    <property type="entry name" value="HAD superfamily/HAD-like"/>
    <property type="match status" value="2"/>
</dbReference>
<dbReference type="GO" id="GO:0005737">
    <property type="term" value="C:cytoplasm"/>
    <property type="evidence" value="ECO:0007669"/>
    <property type="project" value="TreeGrafter"/>
</dbReference>
<dbReference type="RefSeq" id="WP_107894189.1">
    <property type="nucleotide sequence ID" value="NZ_PYWM01000002.1"/>
</dbReference>
<keyword evidence="1" id="KW-0378">Hydrolase</keyword>
<dbReference type="PANTHER" id="PTHR19288:SF46">
    <property type="entry name" value="HALOACID DEHALOGENASE-LIKE HYDROLASE DOMAIN-CONTAINING PROTEIN 2"/>
    <property type="match status" value="1"/>
</dbReference>
<name>A0A4U2Z950_9BACI</name>